<dbReference type="Proteomes" id="UP000199126">
    <property type="component" value="Unassembled WGS sequence"/>
</dbReference>
<evidence type="ECO:0000313" key="2">
    <source>
        <dbReference type="Proteomes" id="UP000199126"/>
    </source>
</evidence>
<sequence length="73" mass="7682">MNVPLLKEVLTDPDEFLSNAQLKSLALEVLELIPMGGIEGSGLDPEEIMEVVLRAAVGTTSVNGVTTNTSDTP</sequence>
<gene>
    <name evidence="1" type="ORF">SAMN04487948_1071</name>
</gene>
<name>A0A1H8TFJ9_9EURY</name>
<evidence type="ECO:0000313" key="1">
    <source>
        <dbReference type="EMBL" id="SEO89707.1"/>
    </source>
</evidence>
<feature type="non-terminal residue" evidence="1">
    <location>
        <position position="73"/>
    </location>
</feature>
<keyword evidence="2" id="KW-1185">Reference proteome</keyword>
<dbReference type="EMBL" id="FODV01000007">
    <property type="protein sequence ID" value="SEO89707.1"/>
    <property type="molecule type" value="Genomic_DNA"/>
</dbReference>
<organism evidence="1 2">
    <name type="scientific">Halogranum amylolyticum</name>
    <dbReference type="NCBI Taxonomy" id="660520"/>
    <lineage>
        <taxon>Archaea</taxon>
        <taxon>Methanobacteriati</taxon>
        <taxon>Methanobacteriota</taxon>
        <taxon>Stenosarchaea group</taxon>
        <taxon>Halobacteria</taxon>
        <taxon>Halobacteriales</taxon>
        <taxon>Haloferacaceae</taxon>
    </lineage>
</organism>
<dbReference type="AlphaFoldDB" id="A0A1H8TFJ9"/>
<reference evidence="2" key="1">
    <citation type="submission" date="2016-10" db="EMBL/GenBank/DDBJ databases">
        <authorList>
            <person name="Varghese N."/>
            <person name="Submissions S."/>
        </authorList>
    </citation>
    <scope>NUCLEOTIDE SEQUENCE [LARGE SCALE GENOMIC DNA]</scope>
    <source>
        <strain evidence="2">CGMCC 1.10121</strain>
    </source>
</reference>
<protein>
    <submittedName>
        <fullName evidence="1">Uncharacterized protein</fullName>
    </submittedName>
</protein>
<accession>A0A1H8TFJ9</accession>
<proteinExistence type="predicted"/>